<feature type="compositionally biased region" description="Polar residues" evidence="2">
    <location>
        <begin position="16"/>
        <end position="53"/>
    </location>
</feature>
<keyword evidence="4" id="KW-1185">Reference proteome</keyword>
<feature type="compositionally biased region" description="Polar residues" evidence="2">
    <location>
        <begin position="64"/>
        <end position="76"/>
    </location>
</feature>
<name>A0ABR0T8J5_AURPU</name>
<dbReference type="EMBL" id="JASGXD010000016">
    <property type="protein sequence ID" value="KAK6000627.1"/>
    <property type="molecule type" value="Genomic_DNA"/>
</dbReference>
<keyword evidence="1" id="KW-0175">Coiled coil</keyword>
<feature type="region of interest" description="Disordered" evidence="2">
    <location>
        <begin position="1"/>
        <end position="79"/>
    </location>
</feature>
<organism evidence="3 4">
    <name type="scientific">Aureobasidium pullulans</name>
    <name type="common">Black yeast</name>
    <name type="synonym">Pullularia pullulans</name>
    <dbReference type="NCBI Taxonomy" id="5580"/>
    <lineage>
        <taxon>Eukaryota</taxon>
        <taxon>Fungi</taxon>
        <taxon>Dikarya</taxon>
        <taxon>Ascomycota</taxon>
        <taxon>Pezizomycotina</taxon>
        <taxon>Dothideomycetes</taxon>
        <taxon>Dothideomycetidae</taxon>
        <taxon>Dothideales</taxon>
        <taxon>Saccotheciaceae</taxon>
        <taxon>Aureobasidium</taxon>
    </lineage>
</organism>
<feature type="coiled-coil region" evidence="1">
    <location>
        <begin position="108"/>
        <end position="142"/>
    </location>
</feature>
<gene>
    <name evidence="3" type="ORF">QM012_003352</name>
</gene>
<evidence type="ECO:0000256" key="1">
    <source>
        <dbReference type="SAM" id="Coils"/>
    </source>
</evidence>
<reference evidence="3 4" key="1">
    <citation type="submission" date="2023-11" db="EMBL/GenBank/DDBJ databases">
        <title>Draft genome sequence and annotation of the polyextremotolerant black yeast-like fungus Aureobasidium pullulans NRRL 62042.</title>
        <authorList>
            <person name="Dielentheis-Frenken M.R.E."/>
            <person name="Wibberg D."/>
            <person name="Blank L.M."/>
            <person name="Tiso T."/>
        </authorList>
    </citation>
    <scope>NUCLEOTIDE SEQUENCE [LARGE SCALE GENOMIC DNA]</scope>
    <source>
        <strain evidence="3 4">NRRL 62042</strain>
    </source>
</reference>
<sequence length="243" mass="27490">MHPLPLKAPGDRPSSTKRQLPSGSPTPSPSQNKKPRNSQHQQQATPIKTTNVAETARMERKDSLQLTASSSPSKTVASREAVRLKSDFFFAAWEACKGYPDFHLQKELKVAEESLKMLQSNIPKIERRVQESRKEHEAAEADLKRKEVFQEELDASIAKAGLDEGGHKPIKDGWYIRSRQHAQLAFEQNSRLSKAWQDAVKDRADALKIEKSTKQRIEDIKEERKHLKSFAEMMSLPPSNNGV</sequence>
<evidence type="ECO:0000313" key="3">
    <source>
        <dbReference type="EMBL" id="KAK6000627.1"/>
    </source>
</evidence>
<evidence type="ECO:0000313" key="4">
    <source>
        <dbReference type="Proteomes" id="UP001341245"/>
    </source>
</evidence>
<protein>
    <submittedName>
        <fullName evidence="3">Uncharacterized protein</fullName>
    </submittedName>
</protein>
<evidence type="ECO:0000256" key="2">
    <source>
        <dbReference type="SAM" id="MobiDB-lite"/>
    </source>
</evidence>
<accession>A0ABR0T8J5</accession>
<proteinExistence type="predicted"/>
<comment type="caution">
    <text evidence="3">The sequence shown here is derived from an EMBL/GenBank/DDBJ whole genome shotgun (WGS) entry which is preliminary data.</text>
</comment>
<dbReference type="Proteomes" id="UP001341245">
    <property type="component" value="Unassembled WGS sequence"/>
</dbReference>